<evidence type="ECO:0000313" key="9">
    <source>
        <dbReference type="Proteomes" id="UP000779508"/>
    </source>
</evidence>
<evidence type="ECO:0000313" key="8">
    <source>
        <dbReference type="EMBL" id="MBU5675438.1"/>
    </source>
</evidence>
<evidence type="ECO:0000256" key="2">
    <source>
        <dbReference type="ARBA" id="ARBA00022475"/>
    </source>
</evidence>
<dbReference type="InterPro" id="IPR003760">
    <property type="entry name" value="PnrA-like"/>
</dbReference>
<evidence type="ECO:0000256" key="3">
    <source>
        <dbReference type="ARBA" id="ARBA00022729"/>
    </source>
</evidence>
<dbReference type="Pfam" id="PF02608">
    <property type="entry name" value="Bmp"/>
    <property type="match status" value="1"/>
</dbReference>
<dbReference type="PROSITE" id="PS51257">
    <property type="entry name" value="PROKAR_LIPOPROTEIN"/>
    <property type="match status" value="1"/>
</dbReference>
<feature type="domain" description="ABC transporter substrate-binding protein PnrA-like" evidence="7">
    <location>
        <begin position="54"/>
        <end position="353"/>
    </location>
</feature>
<keyword evidence="3 6" id="KW-0732">Signal</keyword>
<feature type="chain" id="PRO_5045210718" evidence="6">
    <location>
        <begin position="23"/>
        <end position="362"/>
    </location>
</feature>
<protein>
    <submittedName>
        <fullName evidence="8">BMP family ABC transporter substrate-binding protein</fullName>
    </submittedName>
</protein>
<dbReference type="CDD" id="cd06354">
    <property type="entry name" value="PBP1_PrnA-like"/>
    <property type="match status" value="1"/>
</dbReference>
<dbReference type="PANTHER" id="PTHR34296">
    <property type="entry name" value="TRANSCRIPTIONAL ACTIVATOR PROTEIN MED"/>
    <property type="match status" value="1"/>
</dbReference>
<dbReference type="EMBL" id="JAHLQK010000001">
    <property type="protein sequence ID" value="MBU5675438.1"/>
    <property type="molecule type" value="Genomic_DNA"/>
</dbReference>
<keyword evidence="5" id="KW-0449">Lipoprotein</keyword>
<keyword evidence="2" id="KW-1003">Cell membrane</keyword>
<organism evidence="8 9">
    <name type="scientific">Alkaliphilus flagellatus</name>
    <dbReference type="NCBI Taxonomy" id="2841507"/>
    <lineage>
        <taxon>Bacteria</taxon>
        <taxon>Bacillati</taxon>
        <taxon>Bacillota</taxon>
        <taxon>Clostridia</taxon>
        <taxon>Peptostreptococcales</taxon>
        <taxon>Natronincolaceae</taxon>
        <taxon>Alkaliphilus</taxon>
    </lineage>
</organism>
<evidence type="ECO:0000259" key="7">
    <source>
        <dbReference type="Pfam" id="PF02608"/>
    </source>
</evidence>
<accession>A0ABS6FZE1</accession>
<evidence type="ECO:0000256" key="4">
    <source>
        <dbReference type="ARBA" id="ARBA00023136"/>
    </source>
</evidence>
<dbReference type="InterPro" id="IPR050957">
    <property type="entry name" value="BMP_lipoprotein"/>
</dbReference>
<sequence length="362" mass="38786">MKKRSLAVLLVLVLMMSLVLTACGGGKSNDGVSSETPEGTDNQQADAGDFFVGLVTDIGGIDDKSFNQGTWEGIEKFANEFGTDKNFLQSEEDADYIPNLSAFGDEGADLIVAPGFLFEDAMKQVSANFPDRNFLILDAKVEADNVASALFAEHEGSFLVGVAAALKAKEAGKDTVGYIGGMDYESIQKFEAGYEAGVWAIDPNMKVLVEYAGAFDNAQTGQALAAKMYDQGAYVIYHAAGGTGNGLIKEAQDRRVKGQDVWAIGVDRDQYEDGIYEGDKSAVLTSMIKRVDVAAYDIAKLTLDGKFPGGEVLTFNLENEGVGLPENNPNLSDEIVKKANDFIPKIISGEIEVSPVPSRLQK</sequence>
<name>A0ABS6FZE1_9FIRM</name>
<reference evidence="8 9" key="1">
    <citation type="submission" date="2021-06" db="EMBL/GenBank/DDBJ databases">
        <authorList>
            <person name="Sun Q."/>
            <person name="Li D."/>
        </authorList>
    </citation>
    <scope>NUCLEOTIDE SEQUENCE [LARGE SCALE GENOMIC DNA]</scope>
    <source>
        <strain evidence="8 9">MSJ-5</strain>
    </source>
</reference>
<evidence type="ECO:0000256" key="6">
    <source>
        <dbReference type="SAM" id="SignalP"/>
    </source>
</evidence>
<comment type="caution">
    <text evidence="8">The sequence shown here is derived from an EMBL/GenBank/DDBJ whole genome shotgun (WGS) entry which is preliminary data.</text>
</comment>
<proteinExistence type="predicted"/>
<keyword evidence="4" id="KW-0472">Membrane</keyword>
<evidence type="ECO:0000256" key="1">
    <source>
        <dbReference type="ARBA" id="ARBA00004236"/>
    </source>
</evidence>
<dbReference type="Proteomes" id="UP000779508">
    <property type="component" value="Unassembled WGS sequence"/>
</dbReference>
<feature type="signal peptide" evidence="6">
    <location>
        <begin position="1"/>
        <end position="22"/>
    </location>
</feature>
<comment type="subcellular location">
    <subcellularLocation>
        <location evidence="1">Cell membrane</location>
    </subcellularLocation>
</comment>
<evidence type="ECO:0000256" key="5">
    <source>
        <dbReference type="ARBA" id="ARBA00023288"/>
    </source>
</evidence>
<dbReference type="PANTHER" id="PTHR34296:SF2">
    <property type="entry name" value="ABC TRANSPORTER GUANOSINE-BINDING PROTEIN NUPN"/>
    <property type="match status" value="1"/>
</dbReference>
<keyword evidence="9" id="KW-1185">Reference proteome</keyword>
<gene>
    <name evidence="8" type="ORF">KQI88_03290</name>
</gene>
<dbReference type="RefSeq" id="WP_216414920.1">
    <property type="nucleotide sequence ID" value="NZ_JAHLQK010000001.1"/>
</dbReference>